<feature type="transmembrane region" description="Helical" evidence="14">
    <location>
        <begin position="298"/>
        <end position="322"/>
    </location>
</feature>
<evidence type="ECO:0000256" key="6">
    <source>
        <dbReference type="ARBA" id="ARBA00022847"/>
    </source>
</evidence>
<evidence type="ECO:0000256" key="10">
    <source>
        <dbReference type="ARBA" id="ARBA00023136"/>
    </source>
</evidence>
<name>A0A9E6MQ04_9ACTN</name>
<dbReference type="GO" id="GO:0031402">
    <property type="term" value="F:sodium ion binding"/>
    <property type="evidence" value="ECO:0007669"/>
    <property type="project" value="UniProtKB-UniRule"/>
</dbReference>
<feature type="transmembrane region" description="Helical" evidence="14">
    <location>
        <begin position="334"/>
        <end position="359"/>
    </location>
</feature>
<dbReference type="KEGG" id="ebz:J7S26_05655"/>
<gene>
    <name evidence="16" type="primary">putP</name>
    <name evidence="15" type="ORF">GMI68_04280</name>
    <name evidence="16" type="ORF">J7S26_05655</name>
</gene>
<evidence type="ECO:0000313" key="16">
    <source>
        <dbReference type="EMBL" id="QTU83862.1"/>
    </source>
</evidence>
<dbReference type="InterPro" id="IPR018212">
    <property type="entry name" value="Na/solute_symporter_CS"/>
</dbReference>
<dbReference type="EMBL" id="WPCR01000005">
    <property type="protein sequence ID" value="NHM13986.1"/>
    <property type="molecule type" value="Genomic_DNA"/>
</dbReference>
<keyword evidence="6 14" id="KW-0769">Symport</keyword>
<comment type="similarity">
    <text evidence="2 13">Belongs to the sodium:solute symporter (SSF) (TC 2.A.21) family.</text>
</comment>
<evidence type="ECO:0000256" key="5">
    <source>
        <dbReference type="ARBA" id="ARBA00022692"/>
    </source>
</evidence>
<feature type="transmembrane region" description="Helical" evidence="14">
    <location>
        <begin position="451"/>
        <end position="470"/>
    </location>
</feature>
<evidence type="ECO:0000256" key="13">
    <source>
        <dbReference type="RuleBase" id="RU362091"/>
    </source>
</evidence>
<dbReference type="InterPro" id="IPR050277">
    <property type="entry name" value="Sodium:Solute_Symporter"/>
</dbReference>
<keyword evidence="10 14" id="KW-0472">Membrane</keyword>
<dbReference type="GO" id="GO:0005298">
    <property type="term" value="F:proline:sodium symporter activity"/>
    <property type="evidence" value="ECO:0007669"/>
    <property type="project" value="UniProtKB-UniRule"/>
</dbReference>
<dbReference type="InterPro" id="IPR038377">
    <property type="entry name" value="Na/Glc_symporter_sf"/>
</dbReference>
<evidence type="ECO:0000256" key="7">
    <source>
        <dbReference type="ARBA" id="ARBA00022989"/>
    </source>
</evidence>
<evidence type="ECO:0000256" key="1">
    <source>
        <dbReference type="ARBA" id="ARBA00004651"/>
    </source>
</evidence>
<feature type="transmembrane region" description="Helical" evidence="14">
    <location>
        <begin position="162"/>
        <end position="183"/>
    </location>
</feature>
<dbReference type="NCBIfam" id="TIGR02121">
    <property type="entry name" value="Na_Pro_sym"/>
    <property type="match status" value="1"/>
</dbReference>
<keyword evidence="17" id="KW-1185">Reference proteome</keyword>
<feature type="transmembrane region" description="Helical" evidence="14">
    <location>
        <begin position="476"/>
        <end position="496"/>
    </location>
</feature>
<proteinExistence type="inferred from homology"/>
<keyword evidence="14" id="KW-0029">Amino-acid transport</keyword>
<dbReference type="AlphaFoldDB" id="A0A9E6MQ04"/>
<keyword evidence="5 14" id="KW-0812">Transmembrane</keyword>
<sequence length="539" mass="58111">MNGDFWVLFAMLIYFIVVLTIGFVYAKRSNSSASEYFLGGRKVGPWLTALSAEASDMSGYLLMGLPGVAYFTGASDAGWTAIGLAIGTYLNWRFVAKRLRMYSVVAGDAITLPGFYSKRFHDDKNIIATIAALIILVFFCVYVGSCFVTCGKLFNTLFGLDYATMMVLGAIIVFLYTLVGGYLSVVATDFVQGCLMFFALAVVLIGSITAAGGIDNTVAFLQSIPGFLSGTQIAVPVLDDAGAQMTENDMPVFGDAAEYGLLSIVSMMAWGLGYFGMPQVLVRFMGIRTAQEVTQSRRIAVVWVFISLFCAICIGLVGRALVPVEFGTQSAAENIFIVLSQMLLPSFVCGVVVSGILAASMSSSSSYLLITGSSVAENIFRGVLKRDATDRQVMIVARITLIVVFLLGILIAADENSSIFMVVSYAWAGLGASFGPLTLCALYWRRTNMQGAIAGMVVGTATVLIWHNFIKPLGGVFGIYELLPAFLLALAAIIVVSKLTPPPSEAVMYEFDHYMDHENDEDALQFSAERAAQRLGQME</sequence>
<keyword evidence="9 14" id="KW-0406">Ion transport</keyword>
<dbReference type="Proteomes" id="UP000636394">
    <property type="component" value="Unassembled WGS sequence"/>
</dbReference>
<evidence type="ECO:0000313" key="18">
    <source>
        <dbReference type="Proteomes" id="UP000671910"/>
    </source>
</evidence>
<keyword evidence="3 14" id="KW-0813">Transport</keyword>
<dbReference type="Gene3D" id="1.20.1730.10">
    <property type="entry name" value="Sodium/glucose cotransporter"/>
    <property type="match status" value="1"/>
</dbReference>
<reference evidence="16" key="2">
    <citation type="submission" date="2021-04" db="EMBL/GenBank/DDBJ databases">
        <title>Novel species in family Eggerthellaceae.</title>
        <authorList>
            <person name="Zhang G."/>
        </authorList>
    </citation>
    <scope>NUCLEOTIDE SEQUENCE</scope>
    <source>
        <strain evidence="16">Zg-886</strain>
    </source>
</reference>
<dbReference type="CDD" id="cd11475">
    <property type="entry name" value="SLC5sbd_PutP"/>
    <property type="match status" value="1"/>
</dbReference>
<dbReference type="PROSITE" id="PS00457">
    <property type="entry name" value="NA_SOLUT_SYMP_2"/>
    <property type="match status" value="1"/>
</dbReference>
<evidence type="ECO:0000256" key="3">
    <source>
        <dbReference type="ARBA" id="ARBA00022448"/>
    </source>
</evidence>
<dbReference type="GO" id="GO:0005886">
    <property type="term" value="C:plasma membrane"/>
    <property type="evidence" value="ECO:0007669"/>
    <property type="project" value="UniProtKB-SubCell"/>
</dbReference>
<feature type="transmembrane region" description="Helical" evidence="14">
    <location>
        <begin position="77"/>
        <end position="95"/>
    </location>
</feature>
<feature type="transmembrane region" description="Helical" evidence="14">
    <location>
        <begin position="126"/>
        <end position="150"/>
    </location>
</feature>
<dbReference type="Pfam" id="PF00474">
    <property type="entry name" value="SSF"/>
    <property type="match status" value="1"/>
</dbReference>
<evidence type="ECO:0000256" key="4">
    <source>
        <dbReference type="ARBA" id="ARBA00022475"/>
    </source>
</evidence>
<feature type="transmembrane region" description="Helical" evidence="14">
    <location>
        <begin position="259"/>
        <end position="277"/>
    </location>
</feature>
<dbReference type="PANTHER" id="PTHR48086:SF3">
    <property type="entry name" value="SODIUM_PROLINE SYMPORTER"/>
    <property type="match status" value="1"/>
</dbReference>
<comment type="catalytic activity">
    <reaction evidence="12">
        <text>L-proline(in) + Na(+)(in) = L-proline(out) + Na(+)(out)</text>
        <dbReference type="Rhea" id="RHEA:28967"/>
        <dbReference type="ChEBI" id="CHEBI:29101"/>
        <dbReference type="ChEBI" id="CHEBI:60039"/>
    </reaction>
</comment>
<dbReference type="GO" id="GO:0015824">
    <property type="term" value="P:proline transport"/>
    <property type="evidence" value="ECO:0007669"/>
    <property type="project" value="UniProtKB-UniRule"/>
</dbReference>
<evidence type="ECO:0000256" key="8">
    <source>
        <dbReference type="ARBA" id="ARBA00023053"/>
    </source>
</evidence>
<evidence type="ECO:0000256" key="12">
    <source>
        <dbReference type="ARBA" id="ARBA00033708"/>
    </source>
</evidence>
<keyword evidence="4 14" id="KW-1003">Cell membrane</keyword>
<dbReference type="Proteomes" id="UP000671910">
    <property type="component" value="Chromosome"/>
</dbReference>
<feature type="transmembrane region" description="Helical" evidence="14">
    <location>
        <begin position="195"/>
        <end position="214"/>
    </location>
</feature>
<dbReference type="RefSeq" id="WP_165058955.1">
    <property type="nucleotide sequence ID" value="NZ_CP072829.1"/>
</dbReference>
<accession>A0A9E6MQ04</accession>
<feature type="transmembrane region" description="Helical" evidence="14">
    <location>
        <begin position="395"/>
        <end position="413"/>
    </location>
</feature>
<reference evidence="15 17" key="1">
    <citation type="submission" date="2019-11" db="EMBL/GenBank/DDBJ databases">
        <title>Eggerthellaceae novel genus isolated from the rectal contents of marmort.</title>
        <authorList>
            <person name="Zhang G."/>
        </authorList>
    </citation>
    <scope>NUCLEOTIDE SEQUENCE [LARGE SCALE GENOMIC DNA]</scope>
    <source>
        <strain evidence="17">zg-886</strain>
        <strain evidence="15">Zg-886</strain>
    </source>
</reference>
<feature type="transmembrane region" description="Helical" evidence="14">
    <location>
        <begin position="6"/>
        <end position="26"/>
    </location>
</feature>
<dbReference type="EMBL" id="CP072829">
    <property type="protein sequence ID" value="QTU83862.1"/>
    <property type="molecule type" value="Genomic_DNA"/>
</dbReference>
<dbReference type="InterPro" id="IPR001734">
    <property type="entry name" value="Na/solute_symporter"/>
</dbReference>
<protein>
    <recommendedName>
        <fullName evidence="14">Sodium/proline symporter</fullName>
    </recommendedName>
    <alternativeName>
        <fullName evidence="14">Proline permease</fullName>
    </alternativeName>
</protein>
<keyword evidence="11 14" id="KW-0739">Sodium transport</keyword>
<organism evidence="16 18">
    <name type="scientific">Xiamenia xianingshaonis</name>
    <dbReference type="NCBI Taxonomy" id="2682776"/>
    <lineage>
        <taxon>Bacteria</taxon>
        <taxon>Bacillati</taxon>
        <taxon>Actinomycetota</taxon>
        <taxon>Coriobacteriia</taxon>
        <taxon>Eggerthellales</taxon>
        <taxon>Eggerthellaceae</taxon>
        <taxon>Xiamenia</taxon>
    </lineage>
</organism>
<evidence type="ECO:0000313" key="15">
    <source>
        <dbReference type="EMBL" id="NHM13986.1"/>
    </source>
</evidence>
<keyword evidence="8 14" id="KW-0915">Sodium</keyword>
<comment type="subcellular location">
    <subcellularLocation>
        <location evidence="1 14">Cell membrane</location>
        <topology evidence="1 14">Multi-pass membrane protein</topology>
    </subcellularLocation>
</comment>
<keyword evidence="7 14" id="KW-1133">Transmembrane helix</keyword>
<evidence type="ECO:0000256" key="11">
    <source>
        <dbReference type="ARBA" id="ARBA00023201"/>
    </source>
</evidence>
<dbReference type="InterPro" id="IPR011851">
    <property type="entry name" value="Na/Pro_symporter"/>
</dbReference>
<dbReference type="PROSITE" id="PS50283">
    <property type="entry name" value="NA_SOLUT_SYMP_3"/>
    <property type="match status" value="1"/>
</dbReference>
<dbReference type="NCBIfam" id="TIGR00813">
    <property type="entry name" value="sss"/>
    <property type="match status" value="1"/>
</dbReference>
<dbReference type="PANTHER" id="PTHR48086">
    <property type="entry name" value="SODIUM/PROLINE SYMPORTER-RELATED"/>
    <property type="match status" value="1"/>
</dbReference>
<evidence type="ECO:0000256" key="2">
    <source>
        <dbReference type="ARBA" id="ARBA00006434"/>
    </source>
</evidence>
<evidence type="ECO:0000256" key="9">
    <source>
        <dbReference type="ARBA" id="ARBA00023065"/>
    </source>
</evidence>
<feature type="transmembrane region" description="Helical" evidence="14">
    <location>
        <begin position="419"/>
        <end position="444"/>
    </location>
</feature>
<evidence type="ECO:0000313" key="17">
    <source>
        <dbReference type="Proteomes" id="UP000636394"/>
    </source>
</evidence>
<evidence type="ECO:0000256" key="14">
    <source>
        <dbReference type="RuleBase" id="RU366012"/>
    </source>
</evidence>
<comment type="function">
    <text evidence="14">Catalyzes the sodium-dependent uptake of extracellular L-proline.</text>
</comment>